<dbReference type="Proteomes" id="UP001165064">
    <property type="component" value="Unassembled WGS sequence"/>
</dbReference>
<evidence type="ECO:0000313" key="1">
    <source>
        <dbReference type="EMBL" id="GME73702.1"/>
    </source>
</evidence>
<proteinExistence type="predicted"/>
<gene>
    <name evidence="1" type="ORF">Amon02_000150100</name>
</gene>
<accession>A0ACB5SUU6</accession>
<dbReference type="EMBL" id="BSXS01000738">
    <property type="protein sequence ID" value="GME73702.1"/>
    <property type="molecule type" value="Genomic_DNA"/>
</dbReference>
<evidence type="ECO:0000313" key="2">
    <source>
        <dbReference type="Proteomes" id="UP001165064"/>
    </source>
</evidence>
<name>A0ACB5SUU6_AMBMO</name>
<keyword evidence="2" id="KW-1185">Reference proteome</keyword>
<comment type="caution">
    <text evidence="1">The sequence shown here is derived from an EMBL/GenBank/DDBJ whole genome shotgun (WGS) entry which is preliminary data.</text>
</comment>
<sequence>MPKETESDVSIYMNPEYYEYLAESIKQDFEDAMEELKRIPGAKSDQAKVDFFNLPFFKSFMFELLRTRSVFNSESSDTENTNDIVGRHRAPLIEDSDTEEEDTSAYFFIGKIDTVEKLNIGSVESTRGMSSQSRGRNERFLLKERLDILFITALKNFFTFPEKFKLRFPSYCYGLNFSRTSILSLCVFQQKLVWFYSGRFQSPS</sequence>
<protein>
    <submittedName>
        <fullName evidence="1">Unnamed protein product</fullName>
    </submittedName>
</protein>
<organism evidence="1 2">
    <name type="scientific">Ambrosiozyma monospora</name>
    <name type="common">Yeast</name>
    <name type="synonym">Endomycopsis monosporus</name>
    <dbReference type="NCBI Taxonomy" id="43982"/>
    <lineage>
        <taxon>Eukaryota</taxon>
        <taxon>Fungi</taxon>
        <taxon>Dikarya</taxon>
        <taxon>Ascomycota</taxon>
        <taxon>Saccharomycotina</taxon>
        <taxon>Pichiomycetes</taxon>
        <taxon>Pichiales</taxon>
        <taxon>Pichiaceae</taxon>
        <taxon>Ambrosiozyma</taxon>
    </lineage>
</organism>
<reference evidence="1" key="1">
    <citation type="submission" date="2023-04" db="EMBL/GenBank/DDBJ databases">
        <title>Ambrosiozyma monospora NBRC 10751.</title>
        <authorList>
            <person name="Ichikawa N."/>
            <person name="Sato H."/>
            <person name="Tonouchi N."/>
        </authorList>
    </citation>
    <scope>NUCLEOTIDE SEQUENCE</scope>
    <source>
        <strain evidence="1">NBRC 10751</strain>
    </source>
</reference>